<dbReference type="Proteomes" id="UP000440578">
    <property type="component" value="Unassembled WGS sequence"/>
</dbReference>
<keyword evidence="1" id="KW-0472">Membrane</keyword>
<evidence type="ECO:0000313" key="3">
    <source>
        <dbReference type="Proteomes" id="UP000440578"/>
    </source>
</evidence>
<comment type="caution">
    <text evidence="2">The sequence shown here is derived from an EMBL/GenBank/DDBJ whole genome shotgun (WGS) entry which is preliminary data.</text>
</comment>
<sequence>MSGIEGTSNVTGNQSAVLITNTHEIEVVIIAEGPPDVAAAPLVAPSTELPLIPEANDAPSRRFPSGLVYPNGTFVGAPLPVTPMYPSHHYWAVYLTLTLLTLSVLAICLVCCTPQGRRDMSIPPPKPVQYGHQLPPYSYAFSYDMRQVDAQETERLNPASHP</sequence>
<gene>
    <name evidence="2" type="ORF">FJT64_027762</name>
</gene>
<evidence type="ECO:0000313" key="2">
    <source>
        <dbReference type="EMBL" id="KAF0299478.1"/>
    </source>
</evidence>
<reference evidence="2 3" key="1">
    <citation type="submission" date="2019-07" db="EMBL/GenBank/DDBJ databases">
        <title>Draft genome assembly of a fouling barnacle, Amphibalanus amphitrite (Darwin, 1854): The first reference genome for Thecostraca.</title>
        <authorList>
            <person name="Kim W."/>
        </authorList>
    </citation>
    <scope>NUCLEOTIDE SEQUENCE [LARGE SCALE GENOMIC DNA]</scope>
    <source>
        <strain evidence="2">SNU_AA5</strain>
        <tissue evidence="2">Soma without cirri and trophi</tissue>
    </source>
</reference>
<protein>
    <submittedName>
        <fullName evidence="2">Uncharacterized protein</fullName>
    </submittedName>
</protein>
<feature type="transmembrane region" description="Helical" evidence="1">
    <location>
        <begin position="91"/>
        <end position="112"/>
    </location>
</feature>
<keyword evidence="1" id="KW-1133">Transmembrane helix</keyword>
<evidence type="ECO:0000256" key="1">
    <source>
        <dbReference type="SAM" id="Phobius"/>
    </source>
</evidence>
<name>A0A6A4WBQ6_AMPAM</name>
<dbReference type="AlphaFoldDB" id="A0A6A4WBQ6"/>
<keyword evidence="3" id="KW-1185">Reference proteome</keyword>
<proteinExistence type="predicted"/>
<organism evidence="2 3">
    <name type="scientific">Amphibalanus amphitrite</name>
    <name type="common">Striped barnacle</name>
    <name type="synonym">Balanus amphitrite</name>
    <dbReference type="NCBI Taxonomy" id="1232801"/>
    <lineage>
        <taxon>Eukaryota</taxon>
        <taxon>Metazoa</taxon>
        <taxon>Ecdysozoa</taxon>
        <taxon>Arthropoda</taxon>
        <taxon>Crustacea</taxon>
        <taxon>Multicrustacea</taxon>
        <taxon>Cirripedia</taxon>
        <taxon>Thoracica</taxon>
        <taxon>Thoracicalcarea</taxon>
        <taxon>Balanomorpha</taxon>
        <taxon>Balanoidea</taxon>
        <taxon>Balanidae</taxon>
        <taxon>Amphibalaninae</taxon>
        <taxon>Amphibalanus</taxon>
    </lineage>
</organism>
<dbReference type="EMBL" id="VIIS01001361">
    <property type="protein sequence ID" value="KAF0299478.1"/>
    <property type="molecule type" value="Genomic_DNA"/>
</dbReference>
<accession>A0A6A4WBQ6</accession>
<keyword evidence="1" id="KW-0812">Transmembrane</keyword>